<dbReference type="OrthoDB" id="9788272at2"/>
<dbReference type="InterPro" id="IPR050486">
    <property type="entry name" value="Mannose-1P_guanyltransferase"/>
</dbReference>
<evidence type="ECO:0000313" key="3">
    <source>
        <dbReference type="EMBL" id="TWX71932.1"/>
    </source>
</evidence>
<proteinExistence type="predicted"/>
<dbReference type="InterPro" id="IPR046342">
    <property type="entry name" value="CBS_dom_sf"/>
</dbReference>
<dbReference type="InterPro" id="IPR029044">
    <property type="entry name" value="Nucleotide-diphossugar_trans"/>
</dbReference>
<dbReference type="Pfam" id="PF00483">
    <property type="entry name" value="NTP_transferase"/>
    <property type="match status" value="1"/>
</dbReference>
<evidence type="ECO:0000256" key="1">
    <source>
        <dbReference type="PROSITE-ProRule" id="PRU00703"/>
    </source>
</evidence>
<dbReference type="SUPFAM" id="SSF53448">
    <property type="entry name" value="Nucleotide-diphospho-sugar transferases"/>
    <property type="match status" value="1"/>
</dbReference>
<dbReference type="SUPFAM" id="SSF54631">
    <property type="entry name" value="CBS-domain pair"/>
    <property type="match status" value="1"/>
</dbReference>
<dbReference type="SMART" id="SM00116">
    <property type="entry name" value="CBS"/>
    <property type="match status" value="2"/>
</dbReference>
<dbReference type="AlphaFoldDB" id="A0A5C6QTB4"/>
<dbReference type="PROSITE" id="PS51371">
    <property type="entry name" value="CBS"/>
    <property type="match status" value="2"/>
</dbReference>
<dbReference type="PANTHER" id="PTHR22572">
    <property type="entry name" value="SUGAR-1-PHOSPHATE GUANYL TRANSFERASE"/>
    <property type="match status" value="1"/>
</dbReference>
<dbReference type="InterPro" id="IPR000644">
    <property type="entry name" value="CBS_dom"/>
</dbReference>
<feature type="domain" description="CBS" evidence="2">
    <location>
        <begin position="1"/>
        <end position="59"/>
    </location>
</feature>
<evidence type="ECO:0000259" key="2">
    <source>
        <dbReference type="PROSITE" id="PS51371"/>
    </source>
</evidence>
<protein>
    <submittedName>
        <fullName evidence="3">CBS domain-containing protein</fullName>
    </submittedName>
</protein>
<gene>
    <name evidence="3" type="ORF">ESZ36_01495</name>
</gene>
<name>A0A5C6QTB4_9GAMM</name>
<sequence>MSHNWKNILVSPSSNIQDVLKVIDNEALQLALVVDIDNRLLGTVTDGDIRRALINDLPLSHPISGIMFTSPTVVNIDTSKKQILDLMNAKQLHSIPILDDGIVVGLETIHHVTQKTKHDNPVFLMAGGFGTRLKPLTNNCPKPLLNVGDKPILETVLLSFIKAGFHQFYISTHYLPEMIREYFGDGTKWGISINYVHEEKPLGTGGALGLLPADLVDLPIIMMNGDVLTKVDLEALLVFHNENNADATMCVREYEYQVPFGVIESDGYHIKSMVEKPIQSFHVNAGIYVVGRKIIEEVNDNEVVDMPTLLERYLEDKVLMFPFHDYWLDIGRIDDFNRAQVDIHTLGFDLK</sequence>
<evidence type="ECO:0000313" key="4">
    <source>
        <dbReference type="Proteomes" id="UP000321822"/>
    </source>
</evidence>
<dbReference type="InterPro" id="IPR005835">
    <property type="entry name" value="NTP_transferase_dom"/>
</dbReference>
<dbReference type="Gene3D" id="3.10.580.10">
    <property type="entry name" value="CBS-domain"/>
    <property type="match status" value="1"/>
</dbReference>
<comment type="caution">
    <text evidence="3">The sequence shown here is derived from an EMBL/GenBank/DDBJ whole genome shotgun (WGS) entry which is preliminary data.</text>
</comment>
<dbReference type="Pfam" id="PF00571">
    <property type="entry name" value="CBS"/>
    <property type="match status" value="2"/>
</dbReference>
<keyword evidence="1" id="KW-0129">CBS domain</keyword>
<dbReference type="EMBL" id="VOLT01000001">
    <property type="protein sequence ID" value="TWX71932.1"/>
    <property type="molecule type" value="Genomic_DNA"/>
</dbReference>
<feature type="domain" description="CBS" evidence="2">
    <location>
        <begin position="67"/>
        <end position="122"/>
    </location>
</feature>
<accession>A0A5C6QTB4</accession>
<dbReference type="Gene3D" id="3.90.550.10">
    <property type="entry name" value="Spore Coat Polysaccharide Biosynthesis Protein SpsA, Chain A"/>
    <property type="match status" value="1"/>
</dbReference>
<dbReference type="CDD" id="cd06426">
    <property type="entry name" value="NTP_transferase_like_2"/>
    <property type="match status" value="1"/>
</dbReference>
<keyword evidence="4" id="KW-1185">Reference proteome</keyword>
<dbReference type="Proteomes" id="UP000321822">
    <property type="component" value="Unassembled WGS sequence"/>
</dbReference>
<organism evidence="3 4">
    <name type="scientific">Colwellia demingiae</name>
    <dbReference type="NCBI Taxonomy" id="89401"/>
    <lineage>
        <taxon>Bacteria</taxon>
        <taxon>Pseudomonadati</taxon>
        <taxon>Pseudomonadota</taxon>
        <taxon>Gammaproteobacteria</taxon>
        <taxon>Alteromonadales</taxon>
        <taxon>Colwelliaceae</taxon>
        <taxon>Colwellia</taxon>
    </lineage>
</organism>
<reference evidence="3 4" key="1">
    <citation type="submission" date="2019-07" db="EMBL/GenBank/DDBJ databases">
        <title>Genomes of sea-ice associated Colwellia species.</title>
        <authorList>
            <person name="Bowman J.P."/>
        </authorList>
    </citation>
    <scope>NUCLEOTIDE SEQUENCE [LARGE SCALE GENOMIC DNA]</scope>
    <source>
        <strain evidence="3 4">ACAM 459</strain>
    </source>
</reference>
<dbReference type="RefSeq" id="WP_146782543.1">
    <property type="nucleotide sequence ID" value="NZ_VOLT01000001.1"/>
</dbReference>
<dbReference type="CDD" id="cd04607">
    <property type="entry name" value="CBS_pair_NTP_transferase_assoc"/>
    <property type="match status" value="1"/>
</dbReference>